<organism evidence="5 6">
    <name type="scientific">Deinococcus sonorensis</name>
    <dbReference type="NCBI Taxonomy" id="309891"/>
    <lineage>
        <taxon>Bacteria</taxon>
        <taxon>Thermotogati</taxon>
        <taxon>Deinococcota</taxon>
        <taxon>Deinococci</taxon>
        <taxon>Deinococcales</taxon>
        <taxon>Deinococcaceae</taxon>
        <taxon>Deinococcus</taxon>
    </lineage>
</organism>
<keyword evidence="2" id="KW-0238">DNA-binding</keyword>
<comment type="caution">
    <text evidence="5">The sequence shown here is derived from an EMBL/GenBank/DDBJ whole genome shotgun (WGS) entry which is preliminary data.</text>
</comment>
<dbReference type="GO" id="GO:0005524">
    <property type="term" value="F:ATP binding"/>
    <property type="evidence" value="ECO:0007669"/>
    <property type="project" value="UniProtKB-KW"/>
</dbReference>
<dbReference type="Pfam" id="PF13401">
    <property type="entry name" value="AAA_22"/>
    <property type="match status" value="1"/>
</dbReference>
<evidence type="ECO:0000259" key="4">
    <source>
        <dbReference type="SMART" id="SM01043"/>
    </source>
</evidence>
<dbReference type="Gene3D" id="1.10.10.10">
    <property type="entry name" value="Winged helix-like DNA-binding domain superfamily/Winged helix DNA-binding domain"/>
    <property type="match status" value="1"/>
</dbReference>
<sequence>MGALRITLLGPPQLWLDDQPLALTSRKLTVLLAYLLLEPGRHTREDLAGLFWPDSEPEVARSALRTLLSQLRRLLPDRLHVEGPLVDLRLHPQDTVDVLCDGPAPSDLPFLQGLEVEEGELRDWLSAMRTHLQVQQRTRLQQAARHLEEQGQLAEARQFTERWFELDRTDEDATQMLMTLAHRFGSASQVQATYERHRHALAQEVDAQPSDRVQTLLTQLRTPLPYRAAEPKGSGLPERRLYFRFPTMPGRIRSFVGRQTELAQLHRLLEHGARLLTLLGMGGIGKTRLALELAFGLSEHYRDRVAFVPLESLQDPGDLPRVILTALGQEVSRTGDLLQQLIHLLDVRPSVVVLDNFEHLMDGAEIVECLLTACPELRLIVTSREALNLQQEHLFPVLGLQQRPPDQQSEQAGPSEAVQLWLQRARQVRSDFQLTDATRPYVEQLCQRVGGAPLGIELAASWLKVLTIEELAHDLSLDLDLAASIARNVPARHQSLRAVFEYSWNRLSPQEQRALAGLSVFRGGFTREAAREVVGVSIQLLSRLVDTSLLLVDPSGRFDRHPLVYQYTQEKLEASTEAEDFRTRHIHYFQQLAAAAYPYLSSPFEDRWLDQLDLEYQNFILALEQLKRTGERQTLLGLCADLALFWSKRSHTVFGRQWLRDALHAGGDASETLEYARVQCLLCVSAVDAWIATAEEWAGLREGIRGCRRHGDQRTLAAALRTLAFYPSTPAEEAQRLVQEARRLYEQLNEPSGIIATINMQGILAIRAHQSLSAQRYFEQSVSMANRLADPFATSAHVYLGILKMHQREYQQAIPMLNEGMMAARRKRNWVLVGRIISYLSAAHVGLGQLEEATRLSHEGLRLFRSVGHRWDAANMLLDLAANAIGEGELDEAERLIQAARQEAGTEWNLPEVTAAFEGQILQRQHHLSQARHQYLQVLSRPYTYTAHTALAIQIALEAYLTLPLETVAAEELVQLLSSLPTLRAEVLVLVIFTPGYRAELDAGHACTAQRAREVLGDDRFESLMQSSRKLPLAEVQELIQHHAMAQLMVVKSD</sequence>
<gene>
    <name evidence="5" type="ORF">ACFO0P_15615</name>
</gene>
<dbReference type="EMBL" id="JBHSEG010000008">
    <property type="protein sequence ID" value="MFC4455206.1"/>
    <property type="molecule type" value="Genomic_DNA"/>
</dbReference>
<dbReference type="Gene3D" id="1.25.40.10">
    <property type="entry name" value="Tetratricopeptide repeat domain"/>
    <property type="match status" value="1"/>
</dbReference>
<dbReference type="Gene3D" id="3.40.50.300">
    <property type="entry name" value="P-loop containing nucleotide triphosphate hydrolases"/>
    <property type="match status" value="1"/>
</dbReference>
<name>A0ABV8YA18_9DEIO</name>
<evidence type="ECO:0000259" key="3">
    <source>
        <dbReference type="SMART" id="SM00862"/>
    </source>
</evidence>
<dbReference type="SUPFAM" id="SSF48452">
    <property type="entry name" value="TPR-like"/>
    <property type="match status" value="2"/>
</dbReference>
<keyword evidence="6" id="KW-1185">Reference proteome</keyword>
<evidence type="ECO:0000313" key="6">
    <source>
        <dbReference type="Proteomes" id="UP001595939"/>
    </source>
</evidence>
<dbReference type="PANTHER" id="PTHR47691">
    <property type="entry name" value="REGULATOR-RELATED"/>
    <property type="match status" value="1"/>
</dbReference>
<dbReference type="InterPro" id="IPR001867">
    <property type="entry name" value="OmpR/PhoB-type_DNA-bd"/>
</dbReference>
<dbReference type="SMART" id="SM00862">
    <property type="entry name" value="Trans_reg_C"/>
    <property type="match status" value="1"/>
</dbReference>
<dbReference type="SUPFAM" id="SSF46894">
    <property type="entry name" value="C-terminal effector domain of the bipartite response regulators"/>
    <property type="match status" value="1"/>
</dbReference>
<dbReference type="InterPro" id="IPR049945">
    <property type="entry name" value="AAA_22"/>
</dbReference>
<dbReference type="InterPro" id="IPR036388">
    <property type="entry name" value="WH-like_DNA-bd_sf"/>
</dbReference>
<reference evidence="6" key="1">
    <citation type="journal article" date="2019" name="Int. J. Syst. Evol. Microbiol.">
        <title>The Global Catalogue of Microorganisms (GCM) 10K type strain sequencing project: providing services to taxonomists for standard genome sequencing and annotation.</title>
        <authorList>
            <consortium name="The Broad Institute Genomics Platform"/>
            <consortium name="The Broad Institute Genome Sequencing Center for Infectious Disease"/>
            <person name="Wu L."/>
            <person name="Ma J."/>
        </authorList>
    </citation>
    <scope>NUCLEOTIDE SEQUENCE [LARGE SCALE GENOMIC DNA]</scope>
    <source>
        <strain evidence="6">CCUG 39970</strain>
    </source>
</reference>
<feature type="domain" description="OmpR/PhoB-type" evidence="3">
    <location>
        <begin position="18"/>
        <end position="90"/>
    </location>
</feature>
<evidence type="ECO:0000313" key="5">
    <source>
        <dbReference type="EMBL" id="MFC4455206.1"/>
    </source>
</evidence>
<dbReference type="Pfam" id="PF03704">
    <property type="entry name" value="BTAD"/>
    <property type="match status" value="1"/>
</dbReference>
<keyword evidence="5" id="KW-0547">Nucleotide-binding</keyword>
<dbReference type="Proteomes" id="UP001595939">
    <property type="component" value="Unassembled WGS sequence"/>
</dbReference>
<keyword evidence="5" id="KW-0067">ATP-binding</keyword>
<dbReference type="RefSeq" id="WP_380129923.1">
    <property type="nucleotide sequence ID" value="NZ_JBHSEG010000008.1"/>
</dbReference>
<dbReference type="InterPro" id="IPR016032">
    <property type="entry name" value="Sig_transdc_resp-reg_C-effctor"/>
</dbReference>
<dbReference type="PANTHER" id="PTHR47691:SF3">
    <property type="entry name" value="HTH-TYPE TRANSCRIPTIONAL REGULATOR RV0890C-RELATED"/>
    <property type="match status" value="1"/>
</dbReference>
<dbReference type="InterPro" id="IPR005158">
    <property type="entry name" value="BTAD"/>
</dbReference>
<dbReference type="SUPFAM" id="SSF52540">
    <property type="entry name" value="P-loop containing nucleoside triphosphate hydrolases"/>
    <property type="match status" value="1"/>
</dbReference>
<dbReference type="InterPro" id="IPR027417">
    <property type="entry name" value="P-loop_NTPase"/>
</dbReference>
<evidence type="ECO:0000256" key="1">
    <source>
        <dbReference type="ARBA" id="ARBA00005820"/>
    </source>
</evidence>
<accession>A0ABV8YA18</accession>
<feature type="domain" description="Bacterial transcriptional activator" evidence="4">
    <location>
        <begin position="96"/>
        <end position="221"/>
    </location>
</feature>
<comment type="similarity">
    <text evidence="1">Belongs to the AfsR/DnrI/RedD regulatory family.</text>
</comment>
<dbReference type="PRINTS" id="PR00364">
    <property type="entry name" value="DISEASERSIST"/>
</dbReference>
<evidence type="ECO:0000256" key="2">
    <source>
        <dbReference type="ARBA" id="ARBA00023125"/>
    </source>
</evidence>
<proteinExistence type="inferred from homology"/>
<protein>
    <submittedName>
        <fullName evidence="5">ATP-binding protein</fullName>
    </submittedName>
</protein>
<dbReference type="InterPro" id="IPR011990">
    <property type="entry name" value="TPR-like_helical_dom_sf"/>
</dbReference>
<dbReference type="SMART" id="SM01043">
    <property type="entry name" value="BTAD"/>
    <property type="match status" value="1"/>
</dbReference>